<dbReference type="Proteomes" id="UP000677228">
    <property type="component" value="Unassembled WGS sequence"/>
</dbReference>
<dbReference type="Proteomes" id="UP000682733">
    <property type="component" value="Unassembled WGS sequence"/>
</dbReference>
<dbReference type="EMBL" id="CAJNOK010009872">
    <property type="protein sequence ID" value="CAF1100553.1"/>
    <property type="molecule type" value="Genomic_DNA"/>
</dbReference>
<dbReference type="AlphaFoldDB" id="A0A8S2E7Y0"/>
<dbReference type="EMBL" id="CAJOBA010009890">
    <property type="protein sequence ID" value="CAF3861916.1"/>
    <property type="molecule type" value="Genomic_DNA"/>
</dbReference>
<comment type="caution">
    <text evidence="1">The sequence shown here is derived from an EMBL/GenBank/DDBJ whole genome shotgun (WGS) entry which is preliminary data.</text>
</comment>
<name>A0A8S2E7Y0_9BILA</name>
<evidence type="ECO:0000313" key="1">
    <source>
        <dbReference type="EMBL" id="CAF1100553.1"/>
    </source>
</evidence>
<evidence type="ECO:0000313" key="3">
    <source>
        <dbReference type="Proteomes" id="UP000677228"/>
    </source>
</evidence>
<protein>
    <submittedName>
        <fullName evidence="1">Uncharacterized protein</fullName>
    </submittedName>
</protein>
<gene>
    <name evidence="1" type="ORF">OVA965_LOCUS19270</name>
    <name evidence="2" type="ORF">TMI583_LOCUS19282</name>
</gene>
<proteinExistence type="predicted"/>
<reference evidence="1" key="1">
    <citation type="submission" date="2021-02" db="EMBL/GenBank/DDBJ databases">
        <authorList>
            <person name="Nowell W R."/>
        </authorList>
    </citation>
    <scope>NUCLEOTIDE SEQUENCE</scope>
</reference>
<sequence>MQQAIENYKRMMYIADNIDRGSKDGLDYQKLQQLCSSQEKRRKIQLTGIHLTDDTKLTFQEGIKQEPIYSDEQFVKYLINCDIYTQKMAVNGTKYEEAMESLKCLLAYVLRIIEANAKLRRCFEGFIARKYVWIKHQIETIAHKQDDEHADCTQLKEYLEKMEAIRKIS</sequence>
<accession>A0A8S2E7Y0</accession>
<organism evidence="1 3">
    <name type="scientific">Didymodactylos carnosus</name>
    <dbReference type="NCBI Taxonomy" id="1234261"/>
    <lineage>
        <taxon>Eukaryota</taxon>
        <taxon>Metazoa</taxon>
        <taxon>Spiralia</taxon>
        <taxon>Gnathifera</taxon>
        <taxon>Rotifera</taxon>
        <taxon>Eurotatoria</taxon>
        <taxon>Bdelloidea</taxon>
        <taxon>Philodinida</taxon>
        <taxon>Philodinidae</taxon>
        <taxon>Didymodactylos</taxon>
    </lineage>
</organism>
<evidence type="ECO:0000313" key="2">
    <source>
        <dbReference type="EMBL" id="CAF3861916.1"/>
    </source>
</evidence>